<dbReference type="EMBL" id="BAEH01000120">
    <property type="protein sequence ID" value="GAB20588.1"/>
    <property type="molecule type" value="Genomic_DNA"/>
</dbReference>
<name>H0R687_9ACTN</name>
<dbReference type="SUPFAM" id="SSF53590">
    <property type="entry name" value="Nucleoside hydrolase"/>
    <property type="match status" value="1"/>
</dbReference>
<keyword evidence="5" id="KW-1185">Reference proteome</keyword>
<organism evidence="4 5">
    <name type="scientific">Gordonia effusa NBRC 100432</name>
    <dbReference type="NCBI Taxonomy" id="1077974"/>
    <lineage>
        <taxon>Bacteria</taxon>
        <taxon>Bacillati</taxon>
        <taxon>Actinomycetota</taxon>
        <taxon>Actinomycetes</taxon>
        <taxon>Mycobacteriales</taxon>
        <taxon>Gordoniaceae</taxon>
        <taxon>Gordonia</taxon>
    </lineage>
</organism>
<comment type="caution">
    <text evidence="4">The sequence shown here is derived from an EMBL/GenBank/DDBJ whole genome shotgun (WGS) entry which is preliminary data.</text>
</comment>
<evidence type="ECO:0000259" key="3">
    <source>
        <dbReference type="Pfam" id="PF01156"/>
    </source>
</evidence>
<dbReference type="eggNOG" id="COG1957">
    <property type="taxonomic scope" value="Bacteria"/>
</dbReference>
<sequence length="341" mass="35899">MSAATIFYDCDTGIDDSLALLYLLAQSELTIVGVASTGGNVPTDVVAANNLAWLEFTGRDDIPVHVGAANPLSVPLRTCEDTHGPLGLGYAELPSPTTISSHVDAADAWLAAADAHPGELIGLVTGPLTSLAEAIRRDPSLPTKLRRIVIMGGAFHVHGNTTPVGEWNIVVDPEAAAEVFAAFGDDDSPNPIICALDITESMVFTPDHLVQLAAAAESTPLELPDVDDDRGVRSVASNPLVRHLVDALRFYFEFHSDMNEGYLAHAHDPLAAMVAIDPSLVSTTPARVCVELTGTHTRGMTVADERGMTGAPNAAIVSSADSDVLLDKLIETLSGFARRLP</sequence>
<dbReference type="GO" id="GO:0008477">
    <property type="term" value="F:purine nucleosidase activity"/>
    <property type="evidence" value="ECO:0007669"/>
    <property type="project" value="TreeGrafter"/>
</dbReference>
<dbReference type="OrthoDB" id="9797882at2"/>
<dbReference type="Pfam" id="PF01156">
    <property type="entry name" value="IU_nuc_hydro"/>
    <property type="match status" value="1"/>
</dbReference>
<dbReference type="GO" id="GO:0006152">
    <property type="term" value="P:purine nucleoside catabolic process"/>
    <property type="evidence" value="ECO:0007669"/>
    <property type="project" value="TreeGrafter"/>
</dbReference>
<evidence type="ECO:0000256" key="2">
    <source>
        <dbReference type="ARBA" id="ARBA00023295"/>
    </source>
</evidence>
<dbReference type="InterPro" id="IPR023186">
    <property type="entry name" value="IUNH"/>
</dbReference>
<dbReference type="InterPro" id="IPR001910">
    <property type="entry name" value="Inosine/uridine_hydrolase_dom"/>
</dbReference>
<dbReference type="PANTHER" id="PTHR12304:SF4">
    <property type="entry name" value="URIDINE NUCLEOSIDASE"/>
    <property type="match status" value="1"/>
</dbReference>
<dbReference type="STRING" id="1077974.GOEFS_120_00480"/>
<feature type="domain" description="Inosine/uridine-preferring nucleoside hydrolase" evidence="3">
    <location>
        <begin position="6"/>
        <end position="325"/>
    </location>
</feature>
<dbReference type="GO" id="GO:0005829">
    <property type="term" value="C:cytosol"/>
    <property type="evidence" value="ECO:0007669"/>
    <property type="project" value="TreeGrafter"/>
</dbReference>
<evidence type="ECO:0000313" key="5">
    <source>
        <dbReference type="Proteomes" id="UP000035034"/>
    </source>
</evidence>
<gene>
    <name evidence="4" type="ORF">GOEFS_120_00480</name>
</gene>
<keyword evidence="2" id="KW-0326">Glycosidase</keyword>
<evidence type="ECO:0000313" key="4">
    <source>
        <dbReference type="EMBL" id="GAB20588.1"/>
    </source>
</evidence>
<evidence type="ECO:0000256" key="1">
    <source>
        <dbReference type="ARBA" id="ARBA00022801"/>
    </source>
</evidence>
<dbReference type="RefSeq" id="WP_007319923.1">
    <property type="nucleotide sequence ID" value="NZ_BAEH01000120.1"/>
</dbReference>
<dbReference type="PANTHER" id="PTHR12304">
    <property type="entry name" value="INOSINE-URIDINE PREFERRING NUCLEOSIDE HYDROLASE"/>
    <property type="match status" value="1"/>
</dbReference>
<dbReference type="Proteomes" id="UP000035034">
    <property type="component" value="Unassembled WGS sequence"/>
</dbReference>
<keyword evidence="1 4" id="KW-0378">Hydrolase</keyword>
<dbReference type="InterPro" id="IPR036452">
    <property type="entry name" value="Ribo_hydro-like"/>
</dbReference>
<proteinExistence type="predicted"/>
<dbReference type="Gene3D" id="3.90.245.10">
    <property type="entry name" value="Ribonucleoside hydrolase-like"/>
    <property type="match status" value="1"/>
</dbReference>
<reference evidence="4 5" key="1">
    <citation type="submission" date="2011-12" db="EMBL/GenBank/DDBJ databases">
        <title>Whole genome shotgun sequence of Gordonia effusa NBRC 100432.</title>
        <authorList>
            <person name="Yoshida I."/>
            <person name="Takarada H."/>
            <person name="Hosoyama A."/>
            <person name="Tsuchikane K."/>
            <person name="Katsumata H."/>
            <person name="Yamazaki S."/>
            <person name="Fujita N."/>
        </authorList>
    </citation>
    <scope>NUCLEOTIDE SEQUENCE [LARGE SCALE GENOMIC DNA]</scope>
    <source>
        <strain evidence="4 5">NBRC 100432</strain>
    </source>
</reference>
<accession>H0R687</accession>
<dbReference type="AlphaFoldDB" id="H0R687"/>
<protein>
    <submittedName>
        <fullName evidence="4">Putative ribonucleoside hydrolase</fullName>
    </submittedName>
</protein>